<gene>
    <name evidence="1" type="ORF">S06H3_64559</name>
</gene>
<proteinExistence type="predicted"/>
<protein>
    <submittedName>
        <fullName evidence="1">Uncharacterized protein</fullName>
    </submittedName>
</protein>
<dbReference type="EMBL" id="BARV01043162">
    <property type="protein sequence ID" value="GAI54380.1"/>
    <property type="molecule type" value="Genomic_DNA"/>
</dbReference>
<dbReference type="AlphaFoldDB" id="X1QTZ8"/>
<sequence length="39" mass="4387">MMLPNSYETRHLPPDLQELVDTIINSVMALASRLDSNSN</sequence>
<comment type="caution">
    <text evidence="1">The sequence shown here is derived from an EMBL/GenBank/DDBJ whole genome shotgun (WGS) entry which is preliminary data.</text>
</comment>
<reference evidence="1" key="1">
    <citation type="journal article" date="2014" name="Front. Microbiol.">
        <title>High frequency of phylogenetically diverse reductive dehalogenase-homologous genes in deep subseafloor sedimentary metagenomes.</title>
        <authorList>
            <person name="Kawai M."/>
            <person name="Futagami T."/>
            <person name="Toyoda A."/>
            <person name="Takaki Y."/>
            <person name="Nishi S."/>
            <person name="Hori S."/>
            <person name="Arai W."/>
            <person name="Tsubouchi T."/>
            <person name="Morono Y."/>
            <person name="Uchiyama I."/>
            <person name="Ito T."/>
            <person name="Fujiyama A."/>
            <person name="Inagaki F."/>
            <person name="Takami H."/>
        </authorList>
    </citation>
    <scope>NUCLEOTIDE SEQUENCE</scope>
    <source>
        <strain evidence="1">Expedition CK06-06</strain>
    </source>
</reference>
<organism evidence="1">
    <name type="scientific">marine sediment metagenome</name>
    <dbReference type="NCBI Taxonomy" id="412755"/>
    <lineage>
        <taxon>unclassified sequences</taxon>
        <taxon>metagenomes</taxon>
        <taxon>ecological metagenomes</taxon>
    </lineage>
</organism>
<accession>X1QTZ8</accession>
<evidence type="ECO:0000313" key="1">
    <source>
        <dbReference type="EMBL" id="GAI54380.1"/>
    </source>
</evidence>
<name>X1QTZ8_9ZZZZ</name>